<dbReference type="InterPro" id="IPR000873">
    <property type="entry name" value="AMP-dep_synth/lig_dom"/>
</dbReference>
<dbReference type="InterPro" id="IPR025110">
    <property type="entry name" value="AMP-bd_C"/>
</dbReference>
<dbReference type="PROSITE" id="PS00455">
    <property type="entry name" value="AMP_BINDING"/>
    <property type="match status" value="1"/>
</dbReference>
<accession>A0ABZ1YNJ2</accession>
<name>A0ABZ1YNJ2_9NOCA</name>
<dbReference type="CDD" id="cd17631">
    <property type="entry name" value="FACL_FadD13-like"/>
    <property type="match status" value="1"/>
</dbReference>
<dbReference type="EMBL" id="CP109441">
    <property type="protein sequence ID" value="WUV44787.1"/>
    <property type="molecule type" value="Genomic_DNA"/>
</dbReference>
<dbReference type="PANTHER" id="PTHR43201:SF5">
    <property type="entry name" value="MEDIUM-CHAIN ACYL-COA LIGASE ACSF2, MITOCHONDRIAL"/>
    <property type="match status" value="1"/>
</dbReference>
<gene>
    <name evidence="5" type="ORF">OG563_37500</name>
</gene>
<evidence type="ECO:0000313" key="5">
    <source>
        <dbReference type="EMBL" id="WUV44787.1"/>
    </source>
</evidence>
<evidence type="ECO:0000259" key="4">
    <source>
        <dbReference type="Pfam" id="PF13193"/>
    </source>
</evidence>
<organism evidence="5 6">
    <name type="scientific">Nocardia vinacea</name>
    <dbReference type="NCBI Taxonomy" id="96468"/>
    <lineage>
        <taxon>Bacteria</taxon>
        <taxon>Bacillati</taxon>
        <taxon>Actinomycetota</taxon>
        <taxon>Actinomycetes</taxon>
        <taxon>Mycobacteriales</taxon>
        <taxon>Nocardiaceae</taxon>
        <taxon>Nocardia</taxon>
    </lineage>
</organism>
<keyword evidence="2 5" id="KW-0436">Ligase</keyword>
<comment type="similarity">
    <text evidence="1">Belongs to the ATP-dependent AMP-binding enzyme family.</text>
</comment>
<feature type="domain" description="AMP-binding enzyme C-terminal" evidence="4">
    <location>
        <begin position="439"/>
        <end position="514"/>
    </location>
</feature>
<proteinExistence type="inferred from homology"/>
<dbReference type="InterPro" id="IPR020845">
    <property type="entry name" value="AMP-binding_CS"/>
</dbReference>
<dbReference type="Gene3D" id="3.40.50.12780">
    <property type="entry name" value="N-terminal domain of ligase-like"/>
    <property type="match status" value="1"/>
</dbReference>
<evidence type="ECO:0000256" key="2">
    <source>
        <dbReference type="ARBA" id="ARBA00022598"/>
    </source>
</evidence>
<dbReference type="GO" id="GO:0016874">
    <property type="term" value="F:ligase activity"/>
    <property type="evidence" value="ECO:0007669"/>
    <property type="project" value="UniProtKB-KW"/>
</dbReference>
<dbReference type="SUPFAM" id="SSF56801">
    <property type="entry name" value="Acetyl-CoA synthetase-like"/>
    <property type="match status" value="1"/>
</dbReference>
<evidence type="ECO:0000259" key="3">
    <source>
        <dbReference type="Pfam" id="PF00501"/>
    </source>
</evidence>
<evidence type="ECO:0000256" key="1">
    <source>
        <dbReference type="ARBA" id="ARBA00006432"/>
    </source>
</evidence>
<dbReference type="InterPro" id="IPR042099">
    <property type="entry name" value="ANL_N_sf"/>
</dbReference>
<dbReference type="Proteomes" id="UP001432062">
    <property type="component" value="Chromosome"/>
</dbReference>
<dbReference type="Pfam" id="PF13193">
    <property type="entry name" value="AMP-binding_C"/>
    <property type="match status" value="1"/>
</dbReference>
<dbReference type="RefSeq" id="WP_329407897.1">
    <property type="nucleotide sequence ID" value="NZ_CP109441.1"/>
</dbReference>
<dbReference type="Pfam" id="PF00501">
    <property type="entry name" value="AMP-binding"/>
    <property type="match status" value="1"/>
</dbReference>
<dbReference type="InterPro" id="IPR045851">
    <property type="entry name" value="AMP-bd_C_sf"/>
</dbReference>
<dbReference type="Gene3D" id="3.30.300.30">
    <property type="match status" value="1"/>
</dbReference>
<reference evidence="5" key="1">
    <citation type="submission" date="2022-10" db="EMBL/GenBank/DDBJ databases">
        <title>The complete genomes of actinobacterial strains from the NBC collection.</title>
        <authorList>
            <person name="Joergensen T.S."/>
            <person name="Alvarez Arevalo M."/>
            <person name="Sterndorff E.B."/>
            <person name="Faurdal D."/>
            <person name="Vuksanovic O."/>
            <person name="Mourched A.-S."/>
            <person name="Charusanti P."/>
            <person name="Shaw S."/>
            <person name="Blin K."/>
            <person name="Weber T."/>
        </authorList>
    </citation>
    <scope>NUCLEOTIDE SEQUENCE</scope>
    <source>
        <strain evidence="5">NBC_01482</strain>
    </source>
</reference>
<sequence length="530" mass="56940">MTMTHPVSPGATVDVNPASAIAVTAHHHPGKLAIRYAGGDLTFAQLDVRAARLAAALADRGVGAGDRIAYLGLNSPAFLITMLAAFRLGAIFVPVNFRLAEPELGAVLRGSGAIAAVCEPSHRELLDAVRHETAVRLLLLVDDDTEVPAEGSPLGWEPWSPLLTTMRKPTTVPLRRVFDQPAILMFTSGTTGFPKGVILTYGNLWWNGINVDSRLDTRRGDVTHAAAPLFHIGGLNALALRTLVRGGTLVIRRGFEPVVFLRDLIDFEVNSFFAVPAMLAALARVPELARTALPHLRTIVVAGAPVPTSLIEHYAAQGMTLQQAWGLTETAPFATHLPAEFTEAKIGSAGIPMPHTEVRVVDPTNTPVPAGSAGEVVVRGPNVTPGYWNNPAATGAAFDWEGWFHSGDIGYLDEDGFLYIVDRLKDMIVSGGENIYPAEVERALADLPGILDVAVIGTPDDQWGETVTAVISCAAGTELTLEDVRQHTASKLARYKLPRRLHVVETVPRNASGKLDKVRIRHLIDKEVRP</sequence>
<evidence type="ECO:0000313" key="6">
    <source>
        <dbReference type="Proteomes" id="UP001432062"/>
    </source>
</evidence>
<feature type="domain" description="AMP-dependent synthetase/ligase" evidence="3">
    <location>
        <begin position="24"/>
        <end position="388"/>
    </location>
</feature>
<dbReference type="PANTHER" id="PTHR43201">
    <property type="entry name" value="ACYL-COA SYNTHETASE"/>
    <property type="match status" value="1"/>
</dbReference>
<protein>
    <submittedName>
        <fullName evidence="5">Long-chain fatty acid--CoA ligase</fullName>
    </submittedName>
</protein>
<keyword evidence="6" id="KW-1185">Reference proteome</keyword>